<reference evidence="1 2" key="1">
    <citation type="journal article" date="2019" name="Indoor Air">
        <title>Impacts of indoor surface finishes on bacterial viability.</title>
        <authorList>
            <person name="Hu J."/>
            <person name="Maamar S.B."/>
            <person name="Glawe A.J."/>
            <person name="Gottel N."/>
            <person name="Gilbert J.A."/>
            <person name="Hartmann E.M."/>
        </authorList>
    </citation>
    <scope>NUCLEOTIDE SEQUENCE [LARGE SCALE GENOMIC DNA]</scope>
    <source>
        <strain evidence="1 2">AF060A6</strain>
    </source>
</reference>
<sequence length="260" mass="29612">MNFESTFKPENKVEKFKVFVDWPHSDNDIAFQGKTGNIKLEVVATQVDPEPEVVDFGSAQMTLYKDSTSSQNTIDFVNITNFKLKNKKTGKEYAVGTSPSNRKYTFEMKDIPVGEYTIHFDMPSGMSVKEIQLGGAYKEINYDATSNPLVITKDKKEYAKIVLKSELTLKEIKPLNDLKVPSNITIDDFKAALPKQAIIVDSTNKEHQVDINWDIRPFNFENYKKPGTTTLYSEFFKLPVNVSNSEPSQRLEVKLKVVFE</sequence>
<protein>
    <submittedName>
        <fullName evidence="1">Uncharacterized protein</fullName>
    </submittedName>
</protein>
<gene>
    <name evidence="1" type="ORF">E1I69_22185</name>
</gene>
<keyword evidence="2" id="KW-1185">Reference proteome</keyword>
<proteinExistence type="predicted"/>
<dbReference type="Proteomes" id="UP000306477">
    <property type="component" value="Unassembled WGS sequence"/>
</dbReference>
<accession>A0A4S3PJA1</accession>
<evidence type="ECO:0000313" key="2">
    <source>
        <dbReference type="Proteomes" id="UP000306477"/>
    </source>
</evidence>
<name>A0A4S3PJA1_9BACI</name>
<dbReference type="EMBL" id="SLUB01000076">
    <property type="protein sequence ID" value="THE09497.1"/>
    <property type="molecule type" value="Genomic_DNA"/>
</dbReference>
<organism evidence="1 2">
    <name type="scientific">Bacillus timonensis</name>
    <dbReference type="NCBI Taxonomy" id="1033734"/>
    <lineage>
        <taxon>Bacteria</taxon>
        <taxon>Bacillati</taxon>
        <taxon>Bacillota</taxon>
        <taxon>Bacilli</taxon>
        <taxon>Bacillales</taxon>
        <taxon>Bacillaceae</taxon>
        <taxon>Bacillus</taxon>
    </lineage>
</organism>
<evidence type="ECO:0000313" key="1">
    <source>
        <dbReference type="EMBL" id="THE09497.1"/>
    </source>
</evidence>
<dbReference type="AlphaFoldDB" id="A0A4S3PJA1"/>
<comment type="caution">
    <text evidence="1">The sequence shown here is derived from an EMBL/GenBank/DDBJ whole genome shotgun (WGS) entry which is preliminary data.</text>
</comment>